<name>A0ABS4X9R2_9MICC</name>
<dbReference type="Pfam" id="PF02423">
    <property type="entry name" value="OCD_Mu_crystall"/>
    <property type="match status" value="1"/>
</dbReference>
<evidence type="ECO:0000313" key="1">
    <source>
        <dbReference type="EMBL" id="MBP2385204.1"/>
    </source>
</evidence>
<keyword evidence="1" id="KW-0560">Oxidoreductase</keyword>
<dbReference type="GO" id="GO:0000286">
    <property type="term" value="F:alanine dehydrogenase activity"/>
    <property type="evidence" value="ECO:0007669"/>
    <property type="project" value="UniProtKB-EC"/>
</dbReference>
<reference evidence="1 2" key="1">
    <citation type="submission" date="2021-03" db="EMBL/GenBank/DDBJ databases">
        <title>Sequencing the genomes of 1000 actinobacteria strains.</title>
        <authorList>
            <person name="Klenk H.-P."/>
        </authorList>
    </citation>
    <scope>NUCLEOTIDE SEQUENCE [LARGE SCALE GENOMIC DNA]</scope>
    <source>
        <strain evidence="1 2">DSM 15797</strain>
    </source>
</reference>
<dbReference type="Gene3D" id="3.40.50.720">
    <property type="entry name" value="NAD(P)-binding Rossmann-like Domain"/>
    <property type="match status" value="1"/>
</dbReference>
<dbReference type="GO" id="GO:0008473">
    <property type="term" value="F:ornithine cyclodeaminase activity"/>
    <property type="evidence" value="ECO:0007669"/>
    <property type="project" value="UniProtKB-EC"/>
</dbReference>
<gene>
    <name evidence="1" type="ORF">JOF47_000715</name>
</gene>
<dbReference type="RefSeq" id="WP_209995985.1">
    <property type="nucleotide sequence ID" value="NZ_BAAAJY010000012.1"/>
</dbReference>
<dbReference type="PIRSF" id="PIRSF001439">
    <property type="entry name" value="CryM"/>
    <property type="match status" value="1"/>
</dbReference>
<accession>A0ABS4X9R2</accession>
<dbReference type="Proteomes" id="UP001296993">
    <property type="component" value="Unassembled WGS sequence"/>
</dbReference>
<keyword evidence="1" id="KW-0456">Lyase</keyword>
<dbReference type="EC" id="1.4.1.1" evidence="1"/>
<dbReference type="InterPro" id="IPR036291">
    <property type="entry name" value="NAD(P)-bd_dom_sf"/>
</dbReference>
<sequence>MTLLLNASALQTVLDMPSTVEAVEQVFADIANGTAMQPSPVAMNVSPADSSFIVMPGVAAGPGLASVKLLADIPSNSGRGLPTQRSMIMLADHVTGESLAILDGRVPTRIRTAAATAVATRHLARPEASTLGLVGAGALAVAHVEALLCVRPIKRIVVWTRSAERMQEFRAAIAHHDLHVESVDSVEAVFAASDVICTLTPAVEPIVKGEWFRPGVHINAVGARPRPGEREIDTVGMARARVVFDHWGTAKTKSGEYLVALSEGAIAAEDIVGELGQLITGQIVGRRNAEDITLFNSVGVGLLDLAIGRLAYDRALGRGLGQHVNLSL</sequence>
<protein>
    <submittedName>
        <fullName evidence="1">Ornithine cyclodeaminase/alanine dehydrogenase</fullName>
        <ecNumber evidence="1">1.4.1.1</ecNumber>
        <ecNumber evidence="1">4.3.1.12</ecNumber>
    </submittedName>
</protein>
<dbReference type="EMBL" id="JAGIOF010000001">
    <property type="protein sequence ID" value="MBP2385204.1"/>
    <property type="molecule type" value="Genomic_DNA"/>
</dbReference>
<organism evidence="1 2">
    <name type="scientific">Paeniglutamicibacter kerguelensis</name>
    <dbReference type="NCBI Taxonomy" id="254788"/>
    <lineage>
        <taxon>Bacteria</taxon>
        <taxon>Bacillati</taxon>
        <taxon>Actinomycetota</taxon>
        <taxon>Actinomycetes</taxon>
        <taxon>Micrococcales</taxon>
        <taxon>Micrococcaceae</taxon>
        <taxon>Paeniglutamicibacter</taxon>
    </lineage>
</organism>
<dbReference type="SUPFAM" id="SSF51735">
    <property type="entry name" value="NAD(P)-binding Rossmann-fold domains"/>
    <property type="match status" value="1"/>
</dbReference>
<evidence type="ECO:0000313" key="2">
    <source>
        <dbReference type="Proteomes" id="UP001296993"/>
    </source>
</evidence>
<dbReference type="PANTHER" id="PTHR13812:SF19">
    <property type="entry name" value="KETIMINE REDUCTASE MU-CRYSTALLIN"/>
    <property type="match status" value="1"/>
</dbReference>
<dbReference type="Gene3D" id="3.30.1780.10">
    <property type="entry name" value="ornithine cyclodeaminase, domain 1"/>
    <property type="match status" value="1"/>
</dbReference>
<dbReference type="InterPro" id="IPR003462">
    <property type="entry name" value="ODC_Mu_crystall"/>
</dbReference>
<proteinExistence type="predicted"/>
<dbReference type="EC" id="4.3.1.12" evidence="1"/>
<keyword evidence="2" id="KW-1185">Reference proteome</keyword>
<dbReference type="PANTHER" id="PTHR13812">
    <property type="entry name" value="KETIMINE REDUCTASE MU-CRYSTALLIN"/>
    <property type="match status" value="1"/>
</dbReference>
<comment type="caution">
    <text evidence="1">The sequence shown here is derived from an EMBL/GenBank/DDBJ whole genome shotgun (WGS) entry which is preliminary data.</text>
</comment>
<dbReference type="InterPro" id="IPR023401">
    <property type="entry name" value="ODC_N"/>
</dbReference>